<gene>
    <name evidence="1" type="ORF">BCR42DRAFT_443157</name>
</gene>
<comment type="caution">
    <text evidence="1">The sequence shown here is derived from an EMBL/GenBank/DDBJ whole genome shotgun (WGS) entry which is preliminary data.</text>
</comment>
<evidence type="ECO:0000313" key="1">
    <source>
        <dbReference type="EMBL" id="ORZ06411.1"/>
    </source>
</evidence>
<protein>
    <submittedName>
        <fullName evidence="1">Uncharacterized protein</fullName>
    </submittedName>
</protein>
<proteinExistence type="predicted"/>
<evidence type="ECO:0000313" key="2">
    <source>
        <dbReference type="Proteomes" id="UP000193560"/>
    </source>
</evidence>
<dbReference type="STRING" id="90262.A0A1X2HZZ5"/>
<reference evidence="1 2" key="1">
    <citation type="submission" date="2016-07" db="EMBL/GenBank/DDBJ databases">
        <title>Pervasive Adenine N6-methylation of Active Genes in Fungi.</title>
        <authorList>
            <consortium name="DOE Joint Genome Institute"/>
            <person name="Mondo S.J."/>
            <person name="Dannebaum R.O."/>
            <person name="Kuo R.C."/>
            <person name="Labutti K."/>
            <person name="Haridas S."/>
            <person name="Kuo A."/>
            <person name="Salamov A."/>
            <person name="Ahrendt S.R."/>
            <person name="Lipzen A."/>
            <person name="Sullivan W."/>
            <person name="Andreopoulos W.B."/>
            <person name="Clum A."/>
            <person name="Lindquist E."/>
            <person name="Daum C."/>
            <person name="Ramamoorthy G.K."/>
            <person name="Gryganskyi A."/>
            <person name="Culley D."/>
            <person name="Magnuson J.K."/>
            <person name="James T.Y."/>
            <person name="O'Malley M.A."/>
            <person name="Stajich J.E."/>
            <person name="Spatafora J.W."/>
            <person name="Visel A."/>
            <person name="Grigoriev I.V."/>
        </authorList>
    </citation>
    <scope>NUCLEOTIDE SEQUENCE [LARGE SCALE GENOMIC DNA]</scope>
    <source>
        <strain evidence="1 2">NRRL 1336</strain>
    </source>
</reference>
<keyword evidence="2" id="KW-1185">Reference proteome</keyword>
<sequence length="147" mass="17066">MDNVNEDTMDPTLAHHGQVDWLTLWHRLIAFATFRNLARISGVLCPKAADDSCTSWKLDSTGKTHDRTWELEWLGSQLLKTMDCFTLYLWFPSCLVCWSDSHAEYPLVLQPLILYLLYVWVDADAICVDQTNCERRKATIHQMTERS</sequence>
<accession>A0A1X2HZZ5</accession>
<dbReference type="AlphaFoldDB" id="A0A1X2HZZ5"/>
<dbReference type="EMBL" id="MCGE01000039">
    <property type="protein sequence ID" value="ORZ06411.1"/>
    <property type="molecule type" value="Genomic_DNA"/>
</dbReference>
<name>A0A1X2HZZ5_9FUNG</name>
<dbReference type="Proteomes" id="UP000193560">
    <property type="component" value="Unassembled WGS sequence"/>
</dbReference>
<organism evidence="1 2">
    <name type="scientific">Absidia repens</name>
    <dbReference type="NCBI Taxonomy" id="90262"/>
    <lineage>
        <taxon>Eukaryota</taxon>
        <taxon>Fungi</taxon>
        <taxon>Fungi incertae sedis</taxon>
        <taxon>Mucoromycota</taxon>
        <taxon>Mucoromycotina</taxon>
        <taxon>Mucoromycetes</taxon>
        <taxon>Mucorales</taxon>
        <taxon>Cunninghamellaceae</taxon>
        <taxon>Absidia</taxon>
    </lineage>
</organism>